<dbReference type="EMBL" id="CAJVCH010088830">
    <property type="protein sequence ID" value="CAG7722389.1"/>
    <property type="molecule type" value="Genomic_DNA"/>
</dbReference>
<feature type="region of interest" description="Disordered" evidence="1">
    <location>
        <begin position="854"/>
        <end position="873"/>
    </location>
</feature>
<evidence type="ECO:0008006" key="4">
    <source>
        <dbReference type="Google" id="ProtNLM"/>
    </source>
</evidence>
<comment type="caution">
    <text evidence="2">The sequence shown here is derived from an EMBL/GenBank/DDBJ whole genome shotgun (WGS) entry which is preliminary data.</text>
</comment>
<dbReference type="Proteomes" id="UP000708208">
    <property type="component" value="Unassembled WGS sequence"/>
</dbReference>
<dbReference type="Pfam" id="PF03564">
    <property type="entry name" value="DUF1759"/>
    <property type="match status" value="1"/>
</dbReference>
<dbReference type="CDD" id="cd00303">
    <property type="entry name" value="retropepsin_like"/>
    <property type="match status" value="1"/>
</dbReference>
<feature type="non-terminal residue" evidence="2">
    <location>
        <position position="1"/>
    </location>
</feature>
<feature type="region of interest" description="Disordered" evidence="1">
    <location>
        <begin position="184"/>
        <end position="203"/>
    </location>
</feature>
<accession>A0A8J2NW29</accession>
<proteinExistence type="predicted"/>
<evidence type="ECO:0000313" key="2">
    <source>
        <dbReference type="EMBL" id="CAG7722389.1"/>
    </source>
</evidence>
<dbReference type="OrthoDB" id="5984724at2759"/>
<organism evidence="2 3">
    <name type="scientific">Allacma fusca</name>
    <dbReference type="NCBI Taxonomy" id="39272"/>
    <lineage>
        <taxon>Eukaryota</taxon>
        <taxon>Metazoa</taxon>
        <taxon>Ecdysozoa</taxon>
        <taxon>Arthropoda</taxon>
        <taxon>Hexapoda</taxon>
        <taxon>Collembola</taxon>
        <taxon>Symphypleona</taxon>
        <taxon>Sminthuridae</taxon>
        <taxon>Allacma</taxon>
    </lineage>
</organism>
<dbReference type="InterPro" id="IPR008042">
    <property type="entry name" value="Retrotrans_Pao"/>
</dbReference>
<gene>
    <name evidence="2" type="ORF">AFUS01_LOCUS11528</name>
</gene>
<keyword evidence="3" id="KW-1185">Reference proteome</keyword>
<dbReference type="PANTHER" id="PTHR47331">
    <property type="entry name" value="PHD-TYPE DOMAIN-CONTAINING PROTEIN"/>
    <property type="match status" value="1"/>
</dbReference>
<dbReference type="AlphaFoldDB" id="A0A8J2NW29"/>
<name>A0A8J2NW29_9HEXA</name>
<sequence length="884" mass="98594">MANLAKLQKIQSSLKSQFSVIEADINAVPGKMSRVRYDSTLKSLNSKGELMESTHQDIYKLLPDTAAEAIQDSEYKVLYNHHLDLLEKLEIVRPDAIPNPTQAKVKLPDLEVPSFDGDIATWNSFHDLFVATIHNNSHLSLAQKLQYLKTSLRKDAATLVKHLQVTDSNYDEAWKLLKKRSNALNESSKTKPSGMNEKKVTSHYGSASNSPTCSICPESHYTFRCQSFTKLTPQDRRTTAQKKRLCLNCLRPGHRHSECSSEHTCRKCSQKHHTLLHLEKQPSPVVTSAATLVATSLQPVASSQVLLPTAIIFVKDSRGQQHSCRALLDSASEVSLIRSQLVKKLGLPKSATSLKIHGLSSTQVGNSQGMVQLELSSRVYSFAANITAYILQKITSKLPGTSVPATSLNYLQGLRLADPFYHKPEEVDILIGADLFASLLRPTPIIRGPPGYPSVVDTELGWVVTGATPGSTPTSTCSFHIHCQLEHILSRFWEIESTPSIPSNPTSEEQMCEQHFLDTHSRLPNGKFLLRLPLKSTAVNLGSSRFLAIRRLQSQERRWSPIQPSTPNTLTSCVSADCQEDAIQLYQQLSSLCTKGGVELRKWASTNAQLLAIIPQEHQEVTSLFSLDSDSTIKSLGLHWSPSLDSFTFTVIPPPPRDINTKRTLLSDISRIFDPLGWLSPVTIRNKILFQSLWFRKLSWDESLPADVISTWTTYYQHLHHIGKVKIPRHCSIAQATELSLLGFCDASQAAYAACVYLKSSNSVGETKVQLLIANTRVAPAKQESIPRLELCGAVLLQELVAFVQHTLLQPIKDVFLWTDSTIVLHWLSALPTKWKVFVANRVSQIQQHFPRSHWHHVQSEDNPADAASRGINPEDLPSFSLWW</sequence>
<feature type="compositionally biased region" description="Polar residues" evidence="1">
    <location>
        <begin position="184"/>
        <end position="193"/>
    </location>
</feature>
<evidence type="ECO:0000256" key="1">
    <source>
        <dbReference type="SAM" id="MobiDB-lite"/>
    </source>
</evidence>
<dbReference type="PANTHER" id="PTHR47331:SF5">
    <property type="entry name" value="RIBONUCLEASE H"/>
    <property type="match status" value="1"/>
</dbReference>
<evidence type="ECO:0000313" key="3">
    <source>
        <dbReference type="Proteomes" id="UP000708208"/>
    </source>
</evidence>
<dbReference type="Pfam" id="PF05380">
    <property type="entry name" value="Peptidase_A17"/>
    <property type="match status" value="1"/>
</dbReference>
<reference evidence="2" key="1">
    <citation type="submission" date="2021-06" db="EMBL/GenBank/DDBJ databases">
        <authorList>
            <person name="Hodson N. C."/>
            <person name="Mongue J. A."/>
            <person name="Jaron S. K."/>
        </authorList>
    </citation>
    <scope>NUCLEOTIDE SEQUENCE</scope>
</reference>
<protein>
    <recommendedName>
        <fullName evidence="4">Peptidase aspartic putative domain-containing protein</fullName>
    </recommendedName>
</protein>
<dbReference type="InterPro" id="IPR005312">
    <property type="entry name" value="DUF1759"/>
</dbReference>